<dbReference type="Gene3D" id="3.30.40.10">
    <property type="entry name" value="Zinc/RING finger domain, C3HC4 (zinc finger)"/>
    <property type="match status" value="1"/>
</dbReference>
<proteinExistence type="predicted"/>
<sequence>MVSRPPRETLSLVNDWQNQKDLVPEHLGETVGVAGKLFNACVALFKGLIRLRKANSVVKYDNVYDLYFGTIFFWGHGLGAEDGDLDEYLEGSPELRDVALGLLIMLVELLREGIMDCLEMYDRKWYLGIAESDIATLLEQARFIVPDEYVWNVASDHEASKVGFAQNESAWLAEMKTYLDCLCTLSSSIESPACTKVVDSEERSALTATQTRALNAHHGYNGLIRERFPKAEPKLVNQLAEANWERFIRVRREKLKNLEEEERSEDEKTGVTDPTIVMSKFQDSGLGPSELAQSIETKSMASFVSSRAEGSHARLPPLSQEARAGKAFTCDACSRLVVFKRTRLWKNHVFEDILPYVCIYQGCTHATIPFENRDLWTSHLGLDHGLAPSWSRQICPLCHETTEEGQHALSMHFGRHLEEIALAVVPNGPDDEGDDDGDGLQLDWHSADLSDEDNVNKEPLALVSYYCVCKRTDYDDTMLTCAKCSTLQHKTCYYGSLDVPGIHYCRDCAPRQPSTKNELPSSPRPSTSLDGSDSEYKPSLGSPPGNRRRRRILKSGESSNTHRRSTNVSSSHISKPSTERSGVSKPFPCILAPYSCTSAFASKNEWKRHIGTHHLRLGFWRCDLCPTTVDSPDSSTVYYNDFNRKDLFTQHLRRMHAAPVHPRRVQREYPVTEDNLPEHQKRCYTPIRSPPPRSSCLFCDRQFLESNGWEELMEHVGRHLEKDRKAGGAPTDTKDWQPDKELEQWLVVEGLIEDDRSGGWKLGDGKPKRGAEEDDE</sequence>
<reference evidence="3" key="1">
    <citation type="journal article" date="2020" name="Stud. Mycol.">
        <title>101 Dothideomycetes genomes: a test case for predicting lifestyles and emergence of pathogens.</title>
        <authorList>
            <person name="Haridas S."/>
            <person name="Albert R."/>
            <person name="Binder M."/>
            <person name="Bloem J."/>
            <person name="Labutti K."/>
            <person name="Salamov A."/>
            <person name="Andreopoulos B."/>
            <person name="Baker S."/>
            <person name="Barry K."/>
            <person name="Bills G."/>
            <person name="Bluhm B."/>
            <person name="Cannon C."/>
            <person name="Castanera R."/>
            <person name="Culley D."/>
            <person name="Daum C."/>
            <person name="Ezra D."/>
            <person name="Gonzalez J."/>
            <person name="Henrissat B."/>
            <person name="Kuo A."/>
            <person name="Liang C."/>
            <person name="Lipzen A."/>
            <person name="Lutzoni F."/>
            <person name="Magnuson J."/>
            <person name="Mondo S."/>
            <person name="Nolan M."/>
            <person name="Ohm R."/>
            <person name="Pangilinan J."/>
            <person name="Park H.-J."/>
            <person name="Ramirez L."/>
            <person name="Alfaro M."/>
            <person name="Sun H."/>
            <person name="Tritt A."/>
            <person name="Yoshinaga Y."/>
            <person name="Zwiers L.-H."/>
            <person name="Turgeon B."/>
            <person name="Goodwin S."/>
            <person name="Spatafora J."/>
            <person name="Crous P."/>
            <person name="Grigoriev I."/>
        </authorList>
    </citation>
    <scope>NUCLEOTIDE SEQUENCE</scope>
    <source>
        <strain evidence="3">CBS 269.34</strain>
    </source>
</reference>
<dbReference type="Pfam" id="PF26082">
    <property type="entry name" value="zf-C2H2_AcuF"/>
    <property type="match status" value="1"/>
</dbReference>
<evidence type="ECO:0000256" key="1">
    <source>
        <dbReference type="SAM" id="MobiDB-lite"/>
    </source>
</evidence>
<protein>
    <recommendedName>
        <fullName evidence="2">Oxidoreductase acuF-like C2H2 type zinc-finger domain-containing protein</fullName>
    </recommendedName>
</protein>
<evidence type="ECO:0000259" key="2">
    <source>
        <dbReference type="Pfam" id="PF26082"/>
    </source>
</evidence>
<dbReference type="AlphaFoldDB" id="A0A6A6QCE2"/>
<feature type="region of interest" description="Disordered" evidence="1">
    <location>
        <begin position="512"/>
        <end position="583"/>
    </location>
</feature>
<evidence type="ECO:0000313" key="3">
    <source>
        <dbReference type="EMBL" id="KAF2489932.1"/>
    </source>
</evidence>
<dbReference type="PANTHER" id="PTHR35391">
    <property type="entry name" value="C2H2-TYPE DOMAIN-CONTAINING PROTEIN-RELATED"/>
    <property type="match status" value="1"/>
</dbReference>
<dbReference type="InterPro" id="IPR058925">
    <property type="entry name" value="zf-C2H2_AcuF"/>
</dbReference>
<dbReference type="Gene3D" id="3.30.160.60">
    <property type="entry name" value="Classic Zinc Finger"/>
    <property type="match status" value="1"/>
</dbReference>
<feature type="compositionally biased region" description="Polar residues" evidence="1">
    <location>
        <begin position="512"/>
        <end position="531"/>
    </location>
</feature>
<dbReference type="Proteomes" id="UP000799750">
    <property type="component" value="Unassembled WGS sequence"/>
</dbReference>
<dbReference type="InterPro" id="IPR011011">
    <property type="entry name" value="Znf_FYVE_PHD"/>
</dbReference>
<name>A0A6A6QCE2_9PEZI</name>
<dbReference type="PANTHER" id="PTHR35391:SF7">
    <property type="entry name" value="C2H2-TYPE DOMAIN-CONTAINING PROTEIN"/>
    <property type="match status" value="1"/>
</dbReference>
<feature type="domain" description="Oxidoreductase acuF-like C2H2 type zinc-finger" evidence="2">
    <location>
        <begin position="325"/>
        <end position="353"/>
    </location>
</feature>
<evidence type="ECO:0000313" key="4">
    <source>
        <dbReference type="Proteomes" id="UP000799750"/>
    </source>
</evidence>
<dbReference type="SUPFAM" id="SSF57903">
    <property type="entry name" value="FYVE/PHD zinc finger"/>
    <property type="match status" value="1"/>
</dbReference>
<gene>
    <name evidence="3" type="ORF">BU16DRAFT_544278</name>
</gene>
<dbReference type="EMBL" id="MU004198">
    <property type="protein sequence ID" value="KAF2489932.1"/>
    <property type="molecule type" value="Genomic_DNA"/>
</dbReference>
<dbReference type="OrthoDB" id="5388486at2759"/>
<accession>A0A6A6QCE2</accession>
<keyword evidence="4" id="KW-1185">Reference proteome</keyword>
<feature type="compositionally biased region" description="Polar residues" evidence="1">
    <location>
        <begin position="566"/>
        <end position="581"/>
    </location>
</feature>
<feature type="region of interest" description="Disordered" evidence="1">
    <location>
        <begin position="755"/>
        <end position="776"/>
    </location>
</feature>
<dbReference type="InterPro" id="IPR013083">
    <property type="entry name" value="Znf_RING/FYVE/PHD"/>
</dbReference>
<organism evidence="3 4">
    <name type="scientific">Lophium mytilinum</name>
    <dbReference type="NCBI Taxonomy" id="390894"/>
    <lineage>
        <taxon>Eukaryota</taxon>
        <taxon>Fungi</taxon>
        <taxon>Dikarya</taxon>
        <taxon>Ascomycota</taxon>
        <taxon>Pezizomycotina</taxon>
        <taxon>Dothideomycetes</taxon>
        <taxon>Pleosporomycetidae</taxon>
        <taxon>Mytilinidiales</taxon>
        <taxon>Mytilinidiaceae</taxon>
        <taxon>Lophium</taxon>
    </lineage>
</organism>